<dbReference type="InterPro" id="IPR001173">
    <property type="entry name" value="Glyco_trans_2-like"/>
</dbReference>
<keyword evidence="3" id="KW-1185">Reference proteome</keyword>
<reference evidence="2 3" key="1">
    <citation type="submission" date="2018-04" db="EMBL/GenBank/DDBJ databases">
        <title>Adhaeribacter sp. HMF7616 genome sequencing and assembly.</title>
        <authorList>
            <person name="Kang H."/>
            <person name="Kang J."/>
            <person name="Cha I."/>
            <person name="Kim H."/>
            <person name="Joh K."/>
        </authorList>
    </citation>
    <scope>NUCLEOTIDE SEQUENCE [LARGE SCALE GENOMIC DNA]</scope>
    <source>
        <strain evidence="2 3">HMF7616</strain>
    </source>
</reference>
<sequence>MQYPKISIVTPNYNQSEYLEETILSIITQNYPNLEYIIIDGGSSDNSVNIIMKYEKYLSYWVSESDNGLYYALQKGFEKSSGEIMGWLNSDDLLHRKSLYVIANIFNNNLQVNWLQGRPTIYDESGMTVDSSKPIFSKYYFYNKKYVTGKFIQQESTYWRRSLWNKAGKFISSDYKYAGDFELWMRFFNYELLHYTHALIGGYRVRSSQMSRIFYNEYLQECSTIIEQLLLSTDDINHLNKIKFLENVSNSIRFVKPMLYKFIEKLYGLQDPIMFNFSKGIFSA</sequence>
<dbReference type="CDD" id="cd06433">
    <property type="entry name" value="GT_2_WfgS_like"/>
    <property type="match status" value="1"/>
</dbReference>
<protein>
    <submittedName>
        <fullName evidence="2">Putative teichuronic acid biosynthesis glycosyltransferase TuaG</fullName>
        <ecNumber evidence="2">2.4.-.-</ecNumber>
    </submittedName>
</protein>
<dbReference type="PANTHER" id="PTHR22916">
    <property type="entry name" value="GLYCOSYLTRANSFERASE"/>
    <property type="match status" value="1"/>
</dbReference>
<organism evidence="2 3">
    <name type="scientific">Adhaeribacter pallidiroseus</name>
    <dbReference type="NCBI Taxonomy" id="2072847"/>
    <lineage>
        <taxon>Bacteria</taxon>
        <taxon>Pseudomonadati</taxon>
        <taxon>Bacteroidota</taxon>
        <taxon>Cytophagia</taxon>
        <taxon>Cytophagales</taxon>
        <taxon>Hymenobacteraceae</taxon>
        <taxon>Adhaeribacter</taxon>
    </lineage>
</organism>
<gene>
    <name evidence="2" type="primary">pgaC</name>
    <name evidence="2" type="ORF">AHMF7616_02727</name>
</gene>
<dbReference type="Gene3D" id="3.90.550.10">
    <property type="entry name" value="Spore Coat Polysaccharide Biosynthesis Protein SpsA, Chain A"/>
    <property type="match status" value="1"/>
</dbReference>
<dbReference type="PANTHER" id="PTHR22916:SF65">
    <property type="entry name" value="SLR1065 PROTEIN"/>
    <property type="match status" value="1"/>
</dbReference>
<evidence type="ECO:0000313" key="3">
    <source>
        <dbReference type="Proteomes" id="UP000253919"/>
    </source>
</evidence>
<feature type="domain" description="Glycosyltransferase 2-like" evidence="1">
    <location>
        <begin position="7"/>
        <end position="150"/>
    </location>
</feature>
<comment type="caution">
    <text evidence="2">The sequence shown here is derived from an EMBL/GenBank/DDBJ whole genome shotgun (WGS) entry which is preliminary data.</text>
</comment>
<accession>A0A369QLJ2</accession>
<keyword evidence="2" id="KW-0808">Transferase</keyword>
<evidence type="ECO:0000313" key="2">
    <source>
        <dbReference type="EMBL" id="RDC64117.1"/>
    </source>
</evidence>
<evidence type="ECO:0000259" key="1">
    <source>
        <dbReference type="Pfam" id="PF00535"/>
    </source>
</evidence>
<dbReference type="Pfam" id="PF00535">
    <property type="entry name" value="Glycos_transf_2"/>
    <property type="match status" value="1"/>
</dbReference>
<dbReference type="Proteomes" id="UP000253919">
    <property type="component" value="Unassembled WGS sequence"/>
</dbReference>
<dbReference type="SUPFAM" id="SSF53448">
    <property type="entry name" value="Nucleotide-diphospho-sugar transferases"/>
    <property type="match status" value="1"/>
</dbReference>
<keyword evidence="2" id="KW-0328">Glycosyltransferase</keyword>
<dbReference type="OrthoDB" id="9788101at2"/>
<dbReference type="RefSeq" id="WP_115373319.1">
    <property type="nucleotide sequence ID" value="NZ_QASA01000001.1"/>
</dbReference>
<proteinExistence type="predicted"/>
<dbReference type="InterPro" id="IPR029044">
    <property type="entry name" value="Nucleotide-diphossugar_trans"/>
</dbReference>
<dbReference type="AlphaFoldDB" id="A0A369QLJ2"/>
<name>A0A369QLJ2_9BACT</name>
<dbReference type="EC" id="2.4.-.-" evidence="2"/>
<dbReference type="EMBL" id="QASA01000001">
    <property type="protein sequence ID" value="RDC64117.1"/>
    <property type="molecule type" value="Genomic_DNA"/>
</dbReference>
<dbReference type="GO" id="GO:0016758">
    <property type="term" value="F:hexosyltransferase activity"/>
    <property type="evidence" value="ECO:0007669"/>
    <property type="project" value="UniProtKB-ARBA"/>
</dbReference>